<feature type="non-terminal residue" evidence="1">
    <location>
        <position position="1"/>
    </location>
</feature>
<accession>A0A4Y1ZYG0</accession>
<keyword evidence="2" id="KW-1185">Reference proteome</keyword>
<dbReference type="EMBL" id="BGPR01230220">
    <property type="protein sequence ID" value="GBL72533.1"/>
    <property type="molecule type" value="Genomic_DNA"/>
</dbReference>
<protein>
    <submittedName>
        <fullName evidence="1">Uncharacterized protein</fullName>
    </submittedName>
</protein>
<name>A0A4Y1ZYG0_ARAVE</name>
<sequence length="71" mass="7944">FSFHFQPAHCSQESQMNFRKGCIRRLAEDLSSGGFSLVHLDDGVLVNILENMRGVQKYTHGSSSGDQEEDV</sequence>
<dbReference type="AlphaFoldDB" id="A0A4Y1ZYG0"/>
<organism evidence="1 2">
    <name type="scientific">Araneus ventricosus</name>
    <name type="common">Orbweaver spider</name>
    <name type="synonym">Epeira ventricosa</name>
    <dbReference type="NCBI Taxonomy" id="182803"/>
    <lineage>
        <taxon>Eukaryota</taxon>
        <taxon>Metazoa</taxon>
        <taxon>Ecdysozoa</taxon>
        <taxon>Arthropoda</taxon>
        <taxon>Chelicerata</taxon>
        <taxon>Arachnida</taxon>
        <taxon>Araneae</taxon>
        <taxon>Araneomorphae</taxon>
        <taxon>Entelegynae</taxon>
        <taxon>Araneoidea</taxon>
        <taxon>Araneidae</taxon>
        <taxon>Araneus</taxon>
    </lineage>
</organism>
<comment type="caution">
    <text evidence="1">The sequence shown here is derived from an EMBL/GenBank/DDBJ whole genome shotgun (WGS) entry which is preliminary data.</text>
</comment>
<evidence type="ECO:0000313" key="1">
    <source>
        <dbReference type="EMBL" id="GBL72533.1"/>
    </source>
</evidence>
<reference evidence="1 2" key="1">
    <citation type="journal article" date="2019" name="Sci. Rep.">
        <title>Orb-weaving spider Araneus ventricosus genome elucidates the spidroin gene catalogue.</title>
        <authorList>
            <person name="Kono N."/>
            <person name="Nakamura H."/>
            <person name="Ohtoshi R."/>
            <person name="Moran D.A.P."/>
            <person name="Shinohara A."/>
            <person name="Yoshida Y."/>
            <person name="Fujiwara M."/>
            <person name="Mori M."/>
            <person name="Tomita M."/>
            <person name="Arakawa K."/>
        </authorList>
    </citation>
    <scope>NUCLEOTIDE SEQUENCE [LARGE SCALE GENOMIC DNA]</scope>
</reference>
<proteinExistence type="predicted"/>
<dbReference type="Proteomes" id="UP000499080">
    <property type="component" value="Unassembled WGS sequence"/>
</dbReference>
<gene>
    <name evidence="1" type="ORF">AVEN_249499_1</name>
</gene>
<evidence type="ECO:0000313" key="2">
    <source>
        <dbReference type="Proteomes" id="UP000499080"/>
    </source>
</evidence>